<evidence type="ECO:0000313" key="2">
    <source>
        <dbReference type="Proteomes" id="UP000634136"/>
    </source>
</evidence>
<gene>
    <name evidence="1" type="ORF">G2W53_034933</name>
</gene>
<protein>
    <submittedName>
        <fullName evidence="1">Uncharacterized protein</fullName>
    </submittedName>
</protein>
<accession>A0A834W3N2</accession>
<proteinExistence type="predicted"/>
<keyword evidence="2" id="KW-1185">Reference proteome</keyword>
<name>A0A834W3N2_9FABA</name>
<organism evidence="1 2">
    <name type="scientific">Senna tora</name>
    <dbReference type="NCBI Taxonomy" id="362788"/>
    <lineage>
        <taxon>Eukaryota</taxon>
        <taxon>Viridiplantae</taxon>
        <taxon>Streptophyta</taxon>
        <taxon>Embryophyta</taxon>
        <taxon>Tracheophyta</taxon>
        <taxon>Spermatophyta</taxon>
        <taxon>Magnoliopsida</taxon>
        <taxon>eudicotyledons</taxon>
        <taxon>Gunneridae</taxon>
        <taxon>Pentapetalae</taxon>
        <taxon>rosids</taxon>
        <taxon>fabids</taxon>
        <taxon>Fabales</taxon>
        <taxon>Fabaceae</taxon>
        <taxon>Caesalpinioideae</taxon>
        <taxon>Cassia clade</taxon>
        <taxon>Senna</taxon>
    </lineage>
</organism>
<reference evidence="1" key="1">
    <citation type="submission" date="2020-09" db="EMBL/GenBank/DDBJ databases">
        <title>Genome-Enabled Discovery of Anthraquinone Biosynthesis in Senna tora.</title>
        <authorList>
            <person name="Kang S.-H."/>
            <person name="Pandey R.P."/>
            <person name="Lee C.-M."/>
            <person name="Sim J.-S."/>
            <person name="Jeong J.-T."/>
            <person name="Choi B.-S."/>
            <person name="Jung M."/>
            <person name="Ginzburg D."/>
            <person name="Zhao K."/>
            <person name="Won S.Y."/>
            <person name="Oh T.-J."/>
            <person name="Yu Y."/>
            <person name="Kim N.-H."/>
            <person name="Lee O.R."/>
            <person name="Lee T.-H."/>
            <person name="Bashyal P."/>
            <person name="Kim T.-S."/>
            <person name="Lee W.-H."/>
            <person name="Kawkins C."/>
            <person name="Kim C.-K."/>
            <person name="Kim J.S."/>
            <person name="Ahn B.O."/>
            <person name="Rhee S.Y."/>
            <person name="Sohng J.K."/>
        </authorList>
    </citation>
    <scope>NUCLEOTIDE SEQUENCE</scope>
    <source>
        <tissue evidence="1">Leaf</tissue>
    </source>
</reference>
<evidence type="ECO:0000313" key="1">
    <source>
        <dbReference type="EMBL" id="KAF7808190.1"/>
    </source>
</evidence>
<dbReference type="EMBL" id="JAAIUW010000011">
    <property type="protein sequence ID" value="KAF7808190.1"/>
    <property type="molecule type" value="Genomic_DNA"/>
</dbReference>
<dbReference type="AlphaFoldDB" id="A0A834W3N2"/>
<comment type="caution">
    <text evidence="1">The sequence shown here is derived from an EMBL/GenBank/DDBJ whole genome shotgun (WGS) entry which is preliminary data.</text>
</comment>
<dbReference type="Proteomes" id="UP000634136">
    <property type="component" value="Unassembled WGS sequence"/>
</dbReference>
<sequence length="24" mass="2815">MVRFLEEVEVYGEREEDGGVMVLE</sequence>